<dbReference type="EMBL" id="FNBU01000012">
    <property type="protein sequence ID" value="SDF49036.1"/>
    <property type="molecule type" value="Genomic_DNA"/>
</dbReference>
<gene>
    <name evidence="12" type="ORF">SAMN05660235_01782</name>
</gene>
<name>A0A1G7LI23_9FIRM</name>
<evidence type="ECO:0000256" key="5">
    <source>
        <dbReference type="ARBA" id="ARBA00023015"/>
    </source>
</evidence>
<feature type="modified residue" description="4-aspartylphosphate" evidence="10">
    <location>
        <position position="43"/>
    </location>
</feature>
<reference evidence="13" key="1">
    <citation type="submission" date="2016-10" db="EMBL/GenBank/DDBJ databases">
        <authorList>
            <person name="Varghese N."/>
            <person name="Submissions S."/>
        </authorList>
    </citation>
    <scope>NUCLEOTIDE SEQUENCE [LARGE SCALE GENOMIC DNA]</scope>
    <source>
        <strain evidence="13">DSM 23256</strain>
    </source>
</reference>
<evidence type="ECO:0000259" key="11">
    <source>
        <dbReference type="PROSITE" id="PS50110"/>
    </source>
</evidence>
<keyword evidence="3 10" id="KW-0597">Phosphoprotein</keyword>
<keyword evidence="5 9" id="KW-0805">Transcription regulation</keyword>
<dbReference type="SUPFAM" id="SSF46785">
    <property type="entry name" value="Winged helix' DNA-binding domain"/>
    <property type="match status" value="1"/>
</dbReference>
<dbReference type="PANTHER" id="PTHR45526:SF1">
    <property type="entry name" value="TRANSCRIPTIONAL REGULATORY PROTEIN DCUR-RELATED"/>
    <property type="match status" value="1"/>
</dbReference>
<dbReference type="Pfam" id="PF00072">
    <property type="entry name" value="Response_reg"/>
    <property type="match status" value="1"/>
</dbReference>
<keyword evidence="7 9" id="KW-0010">Activator</keyword>
<dbReference type="InterPro" id="IPR036388">
    <property type="entry name" value="WH-like_DNA-bd_sf"/>
</dbReference>
<protein>
    <recommendedName>
        <fullName evidence="9">Transcriptional regulatory protein</fullName>
    </recommendedName>
</protein>
<sequence>MVLELHRQYLSKVKGFNLAGWARDGDEGLNIIAKLQPHLAIVDIYMPGTNGLEVLKHIRRQEWNTDVILVTAAHDTDSVQQGIQYGAVDYVIKPFTFTRFKKALETYRRYFCKLRTSERMISQKDIDTLKESAVGLSDRSILPKGLQQNTLDLIIELLRHKSGYFTVKEIASTLGISRVTVKRYLNYLQEGGILKGMLSYGPVGRPLQKFLVNKDLLNN</sequence>
<keyword evidence="2 9" id="KW-0963">Cytoplasm</keyword>
<dbReference type="InterPro" id="IPR011006">
    <property type="entry name" value="CheY-like_superfamily"/>
</dbReference>
<dbReference type="GO" id="GO:0003700">
    <property type="term" value="F:DNA-binding transcription factor activity"/>
    <property type="evidence" value="ECO:0007669"/>
    <property type="project" value="InterPro"/>
</dbReference>
<keyword evidence="8 9" id="KW-0804">Transcription</keyword>
<evidence type="ECO:0000256" key="2">
    <source>
        <dbReference type="ARBA" id="ARBA00022490"/>
    </source>
</evidence>
<evidence type="ECO:0000256" key="4">
    <source>
        <dbReference type="ARBA" id="ARBA00023012"/>
    </source>
</evidence>
<accession>A0A1G7LI23</accession>
<comment type="subcellular location">
    <subcellularLocation>
        <location evidence="1 9">Cytoplasm</location>
    </subcellularLocation>
</comment>
<dbReference type="Proteomes" id="UP000243333">
    <property type="component" value="Unassembled WGS sequence"/>
</dbReference>
<organism evidence="12 13">
    <name type="scientific">Sporolituus thermophilus DSM 23256</name>
    <dbReference type="NCBI Taxonomy" id="1123285"/>
    <lineage>
        <taxon>Bacteria</taxon>
        <taxon>Bacillati</taxon>
        <taxon>Bacillota</taxon>
        <taxon>Negativicutes</taxon>
        <taxon>Selenomonadales</taxon>
        <taxon>Sporomusaceae</taxon>
        <taxon>Sporolituus</taxon>
    </lineage>
</organism>
<dbReference type="InterPro" id="IPR013196">
    <property type="entry name" value="HTH_11"/>
</dbReference>
<dbReference type="PIRSF" id="PIRSF006171">
    <property type="entry name" value="RR_citrat_malat"/>
    <property type="match status" value="1"/>
</dbReference>
<dbReference type="Gene3D" id="1.10.10.10">
    <property type="entry name" value="Winged helix-like DNA-binding domain superfamily/Winged helix DNA-binding domain"/>
    <property type="match status" value="1"/>
</dbReference>
<dbReference type="InterPro" id="IPR024187">
    <property type="entry name" value="Sig_transdc_resp-reg_cit/mal"/>
</dbReference>
<dbReference type="InterPro" id="IPR001789">
    <property type="entry name" value="Sig_transdc_resp-reg_receiver"/>
</dbReference>
<keyword evidence="13" id="KW-1185">Reference proteome</keyword>
<evidence type="ECO:0000256" key="7">
    <source>
        <dbReference type="ARBA" id="ARBA00023159"/>
    </source>
</evidence>
<evidence type="ECO:0000313" key="13">
    <source>
        <dbReference type="Proteomes" id="UP000243333"/>
    </source>
</evidence>
<dbReference type="RefSeq" id="WP_245690384.1">
    <property type="nucleotide sequence ID" value="NZ_FNBU01000012.1"/>
</dbReference>
<dbReference type="GO" id="GO:0000156">
    <property type="term" value="F:phosphorelay response regulator activity"/>
    <property type="evidence" value="ECO:0007669"/>
    <property type="project" value="TreeGrafter"/>
</dbReference>
<dbReference type="InterPro" id="IPR051271">
    <property type="entry name" value="2C-system_Tx_regulators"/>
</dbReference>
<dbReference type="SUPFAM" id="SSF52172">
    <property type="entry name" value="CheY-like"/>
    <property type="match status" value="1"/>
</dbReference>
<dbReference type="PROSITE" id="PS50110">
    <property type="entry name" value="RESPONSE_REGULATORY"/>
    <property type="match status" value="1"/>
</dbReference>
<keyword evidence="6 9" id="KW-0238">DNA-binding</keyword>
<evidence type="ECO:0000256" key="6">
    <source>
        <dbReference type="ARBA" id="ARBA00023125"/>
    </source>
</evidence>
<dbReference type="InterPro" id="IPR036390">
    <property type="entry name" value="WH_DNA-bd_sf"/>
</dbReference>
<dbReference type="AlphaFoldDB" id="A0A1G7LI23"/>
<dbReference type="GO" id="GO:0005737">
    <property type="term" value="C:cytoplasm"/>
    <property type="evidence" value="ECO:0007669"/>
    <property type="project" value="UniProtKB-SubCell"/>
</dbReference>
<feature type="domain" description="Response regulatory" evidence="11">
    <location>
        <begin position="1"/>
        <end position="108"/>
    </location>
</feature>
<dbReference type="Gene3D" id="3.40.50.2300">
    <property type="match status" value="1"/>
</dbReference>
<dbReference type="STRING" id="1123285.SAMN05660235_01782"/>
<proteinExistence type="predicted"/>
<dbReference type="Pfam" id="PF08279">
    <property type="entry name" value="HTH_11"/>
    <property type="match status" value="1"/>
</dbReference>
<evidence type="ECO:0000256" key="8">
    <source>
        <dbReference type="ARBA" id="ARBA00023163"/>
    </source>
</evidence>
<evidence type="ECO:0000256" key="3">
    <source>
        <dbReference type="ARBA" id="ARBA00022553"/>
    </source>
</evidence>
<dbReference type="GO" id="GO:0003677">
    <property type="term" value="F:DNA binding"/>
    <property type="evidence" value="ECO:0007669"/>
    <property type="project" value="UniProtKB-KW"/>
</dbReference>
<dbReference type="SMART" id="SM00448">
    <property type="entry name" value="REC"/>
    <property type="match status" value="1"/>
</dbReference>
<evidence type="ECO:0000256" key="1">
    <source>
        <dbReference type="ARBA" id="ARBA00004496"/>
    </source>
</evidence>
<dbReference type="PANTHER" id="PTHR45526">
    <property type="entry name" value="TRANSCRIPTIONAL REGULATORY PROTEIN DPIA"/>
    <property type="match status" value="1"/>
</dbReference>
<evidence type="ECO:0000256" key="9">
    <source>
        <dbReference type="PIRNR" id="PIRNR006171"/>
    </source>
</evidence>
<evidence type="ECO:0000313" key="12">
    <source>
        <dbReference type="EMBL" id="SDF49036.1"/>
    </source>
</evidence>
<evidence type="ECO:0000256" key="10">
    <source>
        <dbReference type="PROSITE-ProRule" id="PRU00169"/>
    </source>
</evidence>
<keyword evidence="4 9" id="KW-0902">Two-component regulatory system</keyword>